<evidence type="ECO:0000313" key="3">
    <source>
        <dbReference type="Proteomes" id="UP000217507"/>
    </source>
</evidence>
<keyword evidence="1" id="KW-0472">Membrane</keyword>
<dbReference type="AlphaFoldDB" id="A0A1Z4KL34"/>
<proteinExistence type="predicted"/>
<evidence type="ECO:0000256" key="1">
    <source>
        <dbReference type="SAM" id="Phobius"/>
    </source>
</evidence>
<keyword evidence="1" id="KW-1133">Transmembrane helix</keyword>
<organism evidence="2 3">
    <name type="scientific">Trichormus variabilis NIES-23</name>
    <dbReference type="NCBI Taxonomy" id="1973479"/>
    <lineage>
        <taxon>Bacteria</taxon>
        <taxon>Bacillati</taxon>
        <taxon>Cyanobacteriota</taxon>
        <taxon>Cyanophyceae</taxon>
        <taxon>Nostocales</taxon>
        <taxon>Nostocaceae</taxon>
        <taxon>Trichormus</taxon>
    </lineage>
</organism>
<gene>
    <name evidence="2" type="ORF">NIES23_24820</name>
</gene>
<evidence type="ECO:0000313" key="2">
    <source>
        <dbReference type="EMBL" id="BAY69687.1"/>
    </source>
</evidence>
<feature type="transmembrane region" description="Helical" evidence="1">
    <location>
        <begin position="12"/>
        <end position="29"/>
    </location>
</feature>
<sequence>MAALKKFLQLNSWLAIAVLAWGVGYLYNARYGGELSWLRIMYEQKKAIASEVQAPQRILIVGGSGAHYTVDAGLMQQQLGIPALNMATDGPVGLNVILPSVADSIKKGDIVVLIPEYLILNDKDGFGDRSGQFSVAIGKPGLGGVPAKQLAQDIMLLGVPTLRAVTKSSVELVEKGRFTGYYSDPITANGDPTVMKQRLKSAWWQLKIQEPVSPQALRRIRQFKKEVEAKGATLVLGLSWIYASTDTKTIGNISKTAEKLSEIAPLLYDKQTLNVKTDSSLFADTHYHLNPPGRRTRTTELVEQLKTLNIIRN</sequence>
<keyword evidence="1" id="KW-0812">Transmembrane</keyword>
<protein>
    <recommendedName>
        <fullName evidence="4">SGNH hydrolase-type esterase domain-containing protein</fullName>
    </recommendedName>
</protein>
<dbReference type="EMBL" id="AP018216">
    <property type="protein sequence ID" value="BAY69687.1"/>
    <property type="molecule type" value="Genomic_DNA"/>
</dbReference>
<reference evidence="2 3" key="1">
    <citation type="submission" date="2017-06" db="EMBL/GenBank/DDBJ databases">
        <title>Genome sequencing of cyanobaciteial culture collection at National Institute for Environmental Studies (NIES).</title>
        <authorList>
            <person name="Hirose Y."/>
            <person name="Shimura Y."/>
            <person name="Fujisawa T."/>
            <person name="Nakamura Y."/>
            <person name="Kawachi M."/>
        </authorList>
    </citation>
    <scope>NUCLEOTIDE SEQUENCE [LARGE SCALE GENOMIC DNA]</scope>
    <source>
        <strain evidence="2 3">NIES-23</strain>
    </source>
</reference>
<evidence type="ECO:0008006" key="4">
    <source>
        <dbReference type="Google" id="ProtNLM"/>
    </source>
</evidence>
<accession>A0A1Z4KL34</accession>
<dbReference type="Proteomes" id="UP000217507">
    <property type="component" value="Chromosome"/>
</dbReference>
<name>A0A1Z4KL34_ANAVA</name>